<organism evidence="6 7">
    <name type="scientific">Thamnidium elegans</name>
    <dbReference type="NCBI Taxonomy" id="101142"/>
    <lineage>
        <taxon>Eukaryota</taxon>
        <taxon>Fungi</taxon>
        <taxon>Fungi incertae sedis</taxon>
        <taxon>Mucoromycota</taxon>
        <taxon>Mucoromycotina</taxon>
        <taxon>Mucoromycetes</taxon>
        <taxon>Mucorales</taxon>
        <taxon>Mucorineae</taxon>
        <taxon>Mucoraceae</taxon>
        <taxon>Thamnidium</taxon>
    </lineage>
</organism>
<evidence type="ECO:0000256" key="1">
    <source>
        <dbReference type="ARBA" id="ARBA00004496"/>
    </source>
</evidence>
<evidence type="ECO:0000256" key="2">
    <source>
        <dbReference type="ARBA" id="ARBA00022490"/>
    </source>
</evidence>
<dbReference type="Proteomes" id="UP000613177">
    <property type="component" value="Unassembled WGS sequence"/>
</dbReference>
<dbReference type="GO" id="GO:0003729">
    <property type="term" value="F:mRNA binding"/>
    <property type="evidence" value="ECO:0007669"/>
    <property type="project" value="TreeGrafter"/>
</dbReference>
<evidence type="ECO:0000256" key="4">
    <source>
        <dbReference type="SAM" id="MobiDB-lite"/>
    </source>
</evidence>
<evidence type="ECO:0000259" key="5">
    <source>
        <dbReference type="PROSITE" id="PS50105"/>
    </source>
</evidence>
<reference evidence="6" key="1">
    <citation type="submission" date="2021-01" db="EMBL/GenBank/DDBJ databases">
        <title>Metabolic potential, ecology and presence of endohyphal bacteria is reflected in genomic diversity of Mucoromycotina.</title>
        <authorList>
            <person name="Muszewska A."/>
            <person name="Okrasinska A."/>
            <person name="Steczkiewicz K."/>
            <person name="Drgas O."/>
            <person name="Orlowska M."/>
            <person name="Perlinska-Lenart U."/>
            <person name="Aleksandrzak-Piekarczyk T."/>
            <person name="Szatraj K."/>
            <person name="Zielenkiewicz U."/>
            <person name="Pilsyk S."/>
            <person name="Malc E."/>
            <person name="Mieczkowski P."/>
            <person name="Kruszewska J.S."/>
            <person name="Biernat P."/>
            <person name="Pawlowska J."/>
        </authorList>
    </citation>
    <scope>NUCLEOTIDE SEQUENCE</scope>
    <source>
        <strain evidence="6">WA0000018081</strain>
    </source>
</reference>
<dbReference type="Pfam" id="PF25479">
    <property type="entry name" value="Vts1"/>
    <property type="match status" value="1"/>
</dbReference>
<dbReference type="InterPro" id="IPR050897">
    <property type="entry name" value="SMAUG/VTS1_RNA-bind"/>
</dbReference>
<feature type="region of interest" description="Disordered" evidence="4">
    <location>
        <begin position="270"/>
        <end position="347"/>
    </location>
</feature>
<dbReference type="PANTHER" id="PTHR12515">
    <property type="entry name" value="STERILE ALPHA MOTIF DOMAIN CONTAINING PROTEIN 4-RELATED"/>
    <property type="match status" value="1"/>
</dbReference>
<proteinExistence type="predicted"/>
<protein>
    <recommendedName>
        <fullName evidence="5">SAM domain-containing protein</fullName>
    </recommendedName>
</protein>
<dbReference type="Pfam" id="PF07647">
    <property type="entry name" value="SAM_2"/>
    <property type="match status" value="1"/>
</dbReference>
<dbReference type="PROSITE" id="PS50105">
    <property type="entry name" value="SAM_DOMAIN"/>
    <property type="match status" value="1"/>
</dbReference>
<dbReference type="GO" id="GO:0000932">
    <property type="term" value="C:P-body"/>
    <property type="evidence" value="ECO:0007669"/>
    <property type="project" value="TreeGrafter"/>
</dbReference>
<keyword evidence="3" id="KW-0694">RNA-binding</keyword>
<evidence type="ECO:0000256" key="3">
    <source>
        <dbReference type="ARBA" id="ARBA00022884"/>
    </source>
</evidence>
<dbReference type="AlphaFoldDB" id="A0A8H7SXA3"/>
<comment type="caution">
    <text evidence="6">The sequence shown here is derived from an EMBL/GenBank/DDBJ whole genome shotgun (WGS) entry which is preliminary data.</text>
</comment>
<feature type="region of interest" description="Disordered" evidence="4">
    <location>
        <begin position="375"/>
        <end position="418"/>
    </location>
</feature>
<dbReference type="Gene3D" id="1.10.150.50">
    <property type="entry name" value="Transcription Factor, Ets-1"/>
    <property type="match status" value="1"/>
</dbReference>
<accession>A0A8H7SXA3</accession>
<dbReference type="GO" id="GO:0000289">
    <property type="term" value="P:nuclear-transcribed mRNA poly(A) tail shortening"/>
    <property type="evidence" value="ECO:0007669"/>
    <property type="project" value="TreeGrafter"/>
</dbReference>
<evidence type="ECO:0000313" key="6">
    <source>
        <dbReference type="EMBL" id="KAG2236726.1"/>
    </source>
</evidence>
<sequence length="724" mass="81721">MEENLFGAFQRQPSFGSNHSFRSLTASDLVSLPTQRINNSMPLQYKCRPSSDILQAPTMRDKDSPEAEAIDRWFENIQRYEQMLEEVAAASLDQGFKDELHKINQWLRCRSDAERTATLYTIVQNASQIQIRFLITVLQQLASNKHDPYPAGQENSSGKYIYIYIKFLRRKKIKIKYTNLLLVFSNPNKFTSHSVISTESEYEARKRQMMCPPRTRTPLVSSAVSEPDDLRRRNRDLFVSRPLGLSHPGPLLEKALAARAQLKAMNVTSTTTSTTASTLSSSSSASSSTGGLFSSPPRLRTSCSTDLSSKSLFNDTPEWPFPLQPKKESSWSFGSLQKNKTSPKKKEDLLPWAIQEEVEGLSALEQAQARLRQDKIISPPVKPVGTPAFLPPVDEDNSDDESDSSSSKPLTGLARRRKRSSAARALKDKLAAETVDFDLMKDVQNWLRSLRLHKYGHAFIGLNWPQVVRMSDQDMIDAGVNTIGARRKLLKVFENVQRHFASSTLACEMDCRRGVSKNFAHFYAPVIQDSVENLHSQLSKAIAKVSVPSTITDKLDKAELLDDIEESIDTSLNAFVAMATSESKLAEGFYQVTFNEELPYKGDCNHPKRLTRTMPPPNESWTMDECRMRRQLTEYASFDNGALVKSLVRDTRKSIYSTLGNNGVGKLSENNQVEFYIAKLVSATIRSLDIWVSEDVTQLCDKPSQKELCNSWDEQIKLEILKWP</sequence>
<dbReference type="InterPro" id="IPR057327">
    <property type="entry name" value="Vts1_dom"/>
</dbReference>
<feature type="compositionally biased region" description="Acidic residues" evidence="4">
    <location>
        <begin position="393"/>
        <end position="403"/>
    </location>
</feature>
<evidence type="ECO:0000313" key="7">
    <source>
        <dbReference type="Proteomes" id="UP000613177"/>
    </source>
</evidence>
<keyword evidence="7" id="KW-1185">Reference proteome</keyword>
<dbReference type="InterPro" id="IPR001660">
    <property type="entry name" value="SAM"/>
</dbReference>
<comment type="subcellular location">
    <subcellularLocation>
        <location evidence="1">Cytoplasm</location>
    </subcellularLocation>
</comment>
<dbReference type="EMBL" id="JAEPRE010000014">
    <property type="protein sequence ID" value="KAG2236726.1"/>
    <property type="molecule type" value="Genomic_DNA"/>
</dbReference>
<dbReference type="SUPFAM" id="SSF47769">
    <property type="entry name" value="SAM/Pointed domain"/>
    <property type="match status" value="1"/>
</dbReference>
<name>A0A8H7SXA3_9FUNG</name>
<keyword evidence="2" id="KW-0963">Cytoplasm</keyword>
<feature type="compositionally biased region" description="Polar residues" evidence="4">
    <location>
        <begin position="301"/>
        <end position="314"/>
    </location>
</feature>
<gene>
    <name evidence="6" type="ORF">INT48_000724</name>
</gene>
<feature type="compositionally biased region" description="Polar residues" evidence="4">
    <location>
        <begin position="330"/>
        <end position="340"/>
    </location>
</feature>
<dbReference type="InterPro" id="IPR013761">
    <property type="entry name" value="SAM/pointed_sf"/>
</dbReference>
<dbReference type="SMART" id="SM00454">
    <property type="entry name" value="SAM"/>
    <property type="match status" value="1"/>
</dbReference>
<feature type="compositionally biased region" description="Low complexity" evidence="4">
    <location>
        <begin position="270"/>
        <end position="295"/>
    </location>
</feature>
<feature type="domain" description="SAM" evidence="5">
    <location>
        <begin position="441"/>
        <end position="499"/>
    </location>
</feature>
<dbReference type="PANTHER" id="PTHR12515:SF5">
    <property type="entry name" value="PROTEIN SMAUG"/>
    <property type="match status" value="1"/>
</dbReference>